<evidence type="ECO:0000313" key="2">
    <source>
        <dbReference type="Proteomes" id="UP000824366"/>
    </source>
</evidence>
<dbReference type="EMBL" id="AP024238">
    <property type="protein sequence ID" value="BCO25975.1"/>
    <property type="molecule type" value="Genomic_DNA"/>
</dbReference>
<dbReference type="RefSeq" id="WP_223908692.1">
    <property type="nucleotide sequence ID" value="NZ_AP024238.1"/>
</dbReference>
<sequence>MSSPLRIALVGEGPTEREVIEAALKSILTPRSFVLTQLQPEATKPDMGTGWGGVLKWCQQQAARCPPNGGLIEDDPILSTFDGVVIQLDADVATFSYANLRPPYTNADAAAKSWQTLPCPTHCPPATLPPDDLYAVLLSWLQPAVPGPKTVVCIPAMNTGTWQAAAKLPAGHASLVSLECNLNIEAQMQVLPLNLRVNKKDRKSRLAAASAVATGWSDVTALCTRALAFEQAILVAFP</sequence>
<dbReference type="Proteomes" id="UP000824366">
    <property type="component" value="Chromosome"/>
</dbReference>
<gene>
    <name evidence="1" type="ORF">MIZ03_0854</name>
</gene>
<keyword evidence="2" id="KW-1185">Reference proteome</keyword>
<accession>A0ABN6D1Z8</accession>
<name>A0ABN6D1Z8_9BURK</name>
<protein>
    <submittedName>
        <fullName evidence="1">Uncharacterized protein</fullName>
    </submittedName>
</protein>
<evidence type="ECO:0000313" key="1">
    <source>
        <dbReference type="EMBL" id="BCO25975.1"/>
    </source>
</evidence>
<proteinExistence type="predicted"/>
<organism evidence="1 2">
    <name type="scientific">Rhodoferax lithotrophicus</name>
    <dbReference type="NCBI Taxonomy" id="2798804"/>
    <lineage>
        <taxon>Bacteria</taxon>
        <taxon>Pseudomonadati</taxon>
        <taxon>Pseudomonadota</taxon>
        <taxon>Betaproteobacteria</taxon>
        <taxon>Burkholderiales</taxon>
        <taxon>Comamonadaceae</taxon>
        <taxon>Rhodoferax</taxon>
    </lineage>
</organism>
<reference evidence="1 2" key="1">
    <citation type="journal article" date="2021" name="Microbiol. Spectr.">
        <title>A Single Bacterium Capable of Oxidation and Reduction of Iron at Circumneutral pH.</title>
        <authorList>
            <person name="Kato S."/>
            <person name="Ohkuma M."/>
        </authorList>
    </citation>
    <scope>NUCLEOTIDE SEQUENCE [LARGE SCALE GENOMIC DNA]</scope>
    <source>
        <strain evidence="1 2">MIZ03</strain>
    </source>
</reference>